<evidence type="ECO:0000256" key="1">
    <source>
        <dbReference type="ARBA" id="ARBA00022630"/>
    </source>
</evidence>
<sequence length="296" mass="31702">MRRLRFGALVRGAGSAREWAEKARRLEGAGFATLLISDHLAGARFAPMPALVAAANATSRLRVGTLVLGNDFRNPVLLAKEAATVDLLSDGRLELGLGSGWQREDYEYSGVAQEPPGVRVDRLAEAIAVIKGVWSGRPFTYDGEHYRVRDAEVGPVPAQRPHPPLLIGGGGRRVLSLAASEADIVNVMIKTRPDGSGMDDSDTGLRELLAKLDLVRPGGAEIAVNVLQAGGDAPGSWGPLSLAAHADTPQVLLGGTRDMADKIRHWRDERGVSYFILHNENDLDAFIPVVEELAGR</sequence>
<dbReference type="GO" id="GO:0008726">
    <property type="term" value="F:alkanesulfonate monooxygenase activity"/>
    <property type="evidence" value="ECO:0007669"/>
    <property type="project" value="TreeGrafter"/>
</dbReference>
<dbReference type="OrthoDB" id="4288123at2"/>
<dbReference type="Pfam" id="PF00296">
    <property type="entry name" value="Bac_luciferase"/>
    <property type="match status" value="1"/>
</dbReference>
<keyword evidence="2" id="KW-0288">FMN</keyword>
<proteinExistence type="predicted"/>
<feature type="domain" description="Luciferase-like" evidence="5">
    <location>
        <begin position="13"/>
        <end position="189"/>
    </location>
</feature>
<evidence type="ECO:0000256" key="2">
    <source>
        <dbReference type="ARBA" id="ARBA00022643"/>
    </source>
</evidence>
<accession>A0A3A4AHN6</accession>
<dbReference type="NCBIfam" id="TIGR03621">
    <property type="entry name" value="F420_MSMEG_2516"/>
    <property type="match status" value="1"/>
</dbReference>
<name>A0A3A4AHN6_9ACTN</name>
<organism evidence="6 7">
    <name type="scientific">Bailinhaonella thermotolerans</name>
    <dbReference type="NCBI Taxonomy" id="1070861"/>
    <lineage>
        <taxon>Bacteria</taxon>
        <taxon>Bacillati</taxon>
        <taxon>Actinomycetota</taxon>
        <taxon>Actinomycetes</taxon>
        <taxon>Streptosporangiales</taxon>
        <taxon>Streptosporangiaceae</taxon>
        <taxon>Bailinhaonella</taxon>
    </lineage>
</organism>
<evidence type="ECO:0000256" key="3">
    <source>
        <dbReference type="ARBA" id="ARBA00023002"/>
    </source>
</evidence>
<keyword evidence="7" id="KW-1185">Reference proteome</keyword>
<dbReference type="InterPro" id="IPR036661">
    <property type="entry name" value="Luciferase-like_sf"/>
</dbReference>
<dbReference type="PANTHER" id="PTHR42847:SF4">
    <property type="entry name" value="ALKANESULFONATE MONOOXYGENASE-RELATED"/>
    <property type="match status" value="1"/>
</dbReference>
<dbReference type="EMBL" id="QZEY01000012">
    <property type="protein sequence ID" value="RJL26474.1"/>
    <property type="molecule type" value="Genomic_DNA"/>
</dbReference>
<protein>
    <submittedName>
        <fullName evidence="6">TIGR03621 family F420-dependent LLM class oxidoreductase</fullName>
    </submittedName>
</protein>
<dbReference type="InterPro" id="IPR011251">
    <property type="entry name" value="Luciferase-like_dom"/>
</dbReference>
<dbReference type="PANTHER" id="PTHR42847">
    <property type="entry name" value="ALKANESULFONATE MONOOXYGENASE"/>
    <property type="match status" value="1"/>
</dbReference>
<keyword evidence="4" id="KW-0503">Monooxygenase</keyword>
<keyword evidence="3" id="KW-0560">Oxidoreductase</keyword>
<reference evidence="6 7" key="1">
    <citation type="submission" date="2018-09" db="EMBL/GenBank/DDBJ databases">
        <title>YIM 75507 draft genome.</title>
        <authorList>
            <person name="Tang S."/>
            <person name="Feng Y."/>
        </authorList>
    </citation>
    <scope>NUCLEOTIDE SEQUENCE [LARGE SCALE GENOMIC DNA]</scope>
    <source>
        <strain evidence="6 7">YIM 75507</strain>
    </source>
</reference>
<dbReference type="RefSeq" id="WP_119929204.1">
    <property type="nucleotide sequence ID" value="NZ_QZEY01000012.1"/>
</dbReference>
<gene>
    <name evidence="6" type="ORF">D5H75_26155</name>
</gene>
<dbReference type="SUPFAM" id="SSF51679">
    <property type="entry name" value="Bacterial luciferase-like"/>
    <property type="match status" value="1"/>
</dbReference>
<dbReference type="Proteomes" id="UP000265768">
    <property type="component" value="Unassembled WGS sequence"/>
</dbReference>
<dbReference type="GO" id="GO:0046306">
    <property type="term" value="P:alkanesulfonate catabolic process"/>
    <property type="evidence" value="ECO:0007669"/>
    <property type="project" value="TreeGrafter"/>
</dbReference>
<keyword evidence="1" id="KW-0285">Flavoprotein</keyword>
<dbReference type="InterPro" id="IPR019923">
    <property type="entry name" value="Lucif-like_OxRdtase_MSMEG_2516"/>
</dbReference>
<evidence type="ECO:0000313" key="7">
    <source>
        <dbReference type="Proteomes" id="UP000265768"/>
    </source>
</evidence>
<evidence type="ECO:0000256" key="4">
    <source>
        <dbReference type="ARBA" id="ARBA00023033"/>
    </source>
</evidence>
<evidence type="ECO:0000313" key="6">
    <source>
        <dbReference type="EMBL" id="RJL26474.1"/>
    </source>
</evidence>
<dbReference type="InterPro" id="IPR050172">
    <property type="entry name" value="SsuD_RutA_monooxygenase"/>
</dbReference>
<dbReference type="Gene3D" id="3.20.20.30">
    <property type="entry name" value="Luciferase-like domain"/>
    <property type="match status" value="1"/>
</dbReference>
<comment type="caution">
    <text evidence="6">The sequence shown here is derived from an EMBL/GenBank/DDBJ whole genome shotgun (WGS) entry which is preliminary data.</text>
</comment>
<dbReference type="AlphaFoldDB" id="A0A3A4AHN6"/>
<evidence type="ECO:0000259" key="5">
    <source>
        <dbReference type="Pfam" id="PF00296"/>
    </source>
</evidence>